<dbReference type="Proteomes" id="UP000008850">
    <property type="component" value="Chromosome"/>
</dbReference>
<evidence type="ECO:0000256" key="1">
    <source>
        <dbReference type="ARBA" id="ARBA00022448"/>
    </source>
</evidence>
<gene>
    <name evidence="3" type="ordered locus">KKY_2632</name>
</gene>
<dbReference type="SUPFAM" id="SSF52540">
    <property type="entry name" value="P-loop containing nucleoside triphosphate hydrolases"/>
    <property type="match status" value="1"/>
</dbReference>
<evidence type="ECO:0000313" key="3">
    <source>
        <dbReference type="EMBL" id="AEQ52640.1"/>
    </source>
</evidence>
<dbReference type="KEGG" id="phl:KKY_2632"/>
<dbReference type="PANTHER" id="PTHR42781">
    <property type="entry name" value="SPERMIDINE/PUTRESCINE IMPORT ATP-BINDING PROTEIN POTA"/>
    <property type="match status" value="1"/>
</dbReference>
<feature type="domain" description="ABC transporter" evidence="2">
    <location>
        <begin position="18"/>
        <end position="99"/>
    </location>
</feature>
<keyword evidence="3" id="KW-0547">Nucleotide-binding</keyword>
<dbReference type="EMBL" id="CP003075">
    <property type="protein sequence ID" value="AEQ52640.1"/>
    <property type="molecule type" value="Genomic_DNA"/>
</dbReference>
<dbReference type="InterPro" id="IPR027417">
    <property type="entry name" value="P-loop_NTPase"/>
</dbReference>
<protein>
    <submittedName>
        <fullName evidence="3">ABC-transporter, ATP-binding component</fullName>
    </submittedName>
</protein>
<dbReference type="eggNOG" id="COG1116">
    <property type="taxonomic scope" value="Bacteria"/>
</dbReference>
<evidence type="ECO:0000259" key="2">
    <source>
        <dbReference type="Pfam" id="PF00005"/>
    </source>
</evidence>
<organism evidence="3 4">
    <name type="scientific">Pelagibacterium halotolerans (strain DSM 22347 / JCM 15775 / CGMCC 1.7692 / B2)</name>
    <dbReference type="NCBI Taxonomy" id="1082931"/>
    <lineage>
        <taxon>Bacteria</taxon>
        <taxon>Pseudomonadati</taxon>
        <taxon>Pseudomonadota</taxon>
        <taxon>Alphaproteobacteria</taxon>
        <taxon>Hyphomicrobiales</taxon>
        <taxon>Devosiaceae</taxon>
        <taxon>Pelagibacterium</taxon>
    </lineage>
</organism>
<dbReference type="RefSeq" id="WP_014131789.1">
    <property type="nucleotide sequence ID" value="NC_016078.1"/>
</dbReference>
<dbReference type="HOGENOM" id="CLU_000604_1_15_5"/>
<reference evidence="3 4" key="1">
    <citation type="journal article" date="2012" name="J. Bacteriol.">
        <title>Complete genome sequence of Pelagibacterium halotolerans B2T.</title>
        <authorList>
            <person name="Huo Y.Y."/>
            <person name="Cheng H."/>
            <person name="Han X.F."/>
            <person name="Jiang X.W."/>
            <person name="Sun C."/>
            <person name="Zhang X.Q."/>
            <person name="Zhu X.F."/>
            <person name="Liu Y.F."/>
            <person name="Li P.F."/>
            <person name="Ni P.X."/>
            <person name="Wu M."/>
        </authorList>
    </citation>
    <scope>NUCLEOTIDE SEQUENCE [LARGE SCALE GENOMIC DNA]</scope>
    <source>
        <strain evidence="4">DSM 22347 / JCM 15775 / CGMCC 1.7692 / B2</strain>
    </source>
</reference>
<keyword evidence="3" id="KW-0067">ATP-binding</keyword>
<dbReference type="AlphaFoldDB" id="G4RBG4"/>
<name>G4RBG4_PELHB</name>
<keyword evidence="1" id="KW-0813">Transport</keyword>
<evidence type="ECO:0000313" key="4">
    <source>
        <dbReference type="Proteomes" id="UP000008850"/>
    </source>
</evidence>
<dbReference type="PANTHER" id="PTHR42781:SF8">
    <property type="entry name" value="BICARBONATE TRANSPORT ATP-BINDING PROTEIN CMPC"/>
    <property type="match status" value="1"/>
</dbReference>
<dbReference type="Gene3D" id="3.40.50.300">
    <property type="entry name" value="P-loop containing nucleotide triphosphate hydrolases"/>
    <property type="match status" value="1"/>
</dbReference>
<dbReference type="InterPro" id="IPR050093">
    <property type="entry name" value="ABC_SmlMolc_Importer"/>
</dbReference>
<sequence>MLKVEGLGVSCGGTPAIESLDFEIKCGEFVAILGPSGCGRSSMLNVISGLLPQTQGLVEVHNLPLYNPGRAAPKLGYMFQPHRLLPLRTVKQNLELVLAAADVPKDE</sequence>
<proteinExistence type="predicted"/>
<dbReference type="InterPro" id="IPR003439">
    <property type="entry name" value="ABC_transporter-like_ATP-bd"/>
</dbReference>
<keyword evidence="4" id="KW-1185">Reference proteome</keyword>
<dbReference type="STRING" id="1082931.KKY_2632"/>
<dbReference type="GO" id="GO:0005524">
    <property type="term" value="F:ATP binding"/>
    <property type="evidence" value="ECO:0007669"/>
    <property type="project" value="UniProtKB-KW"/>
</dbReference>
<dbReference type="Pfam" id="PF00005">
    <property type="entry name" value="ABC_tran"/>
    <property type="match status" value="1"/>
</dbReference>
<accession>G4RBG4</accession>
<dbReference type="GO" id="GO:0016887">
    <property type="term" value="F:ATP hydrolysis activity"/>
    <property type="evidence" value="ECO:0007669"/>
    <property type="project" value="InterPro"/>
</dbReference>